<dbReference type="AlphaFoldDB" id="A0A1G2P0N1"/>
<comment type="caution">
    <text evidence="2">The sequence shown here is derived from an EMBL/GenBank/DDBJ whole genome shotgun (WGS) entry which is preliminary data.</text>
</comment>
<keyword evidence="1" id="KW-1133">Transmembrane helix</keyword>
<reference evidence="2 3" key="1">
    <citation type="journal article" date="2016" name="Nat. Commun.">
        <title>Thousands of microbial genomes shed light on interconnected biogeochemical processes in an aquifer system.</title>
        <authorList>
            <person name="Anantharaman K."/>
            <person name="Brown C.T."/>
            <person name="Hug L.A."/>
            <person name="Sharon I."/>
            <person name="Castelle C.J."/>
            <person name="Probst A.J."/>
            <person name="Thomas B.C."/>
            <person name="Singh A."/>
            <person name="Wilkins M.J."/>
            <person name="Karaoz U."/>
            <person name="Brodie E.L."/>
            <person name="Williams K.H."/>
            <person name="Hubbard S.S."/>
            <person name="Banfield J.F."/>
        </authorList>
    </citation>
    <scope>NUCLEOTIDE SEQUENCE [LARGE SCALE GENOMIC DNA]</scope>
</reference>
<accession>A0A1G2P0N1</accession>
<keyword evidence="1" id="KW-0472">Membrane</keyword>
<dbReference type="EMBL" id="MHSK01000023">
    <property type="protein sequence ID" value="OHA41906.1"/>
    <property type="molecule type" value="Genomic_DNA"/>
</dbReference>
<feature type="transmembrane region" description="Helical" evidence="1">
    <location>
        <begin position="9"/>
        <end position="32"/>
    </location>
</feature>
<evidence type="ECO:0000313" key="3">
    <source>
        <dbReference type="Proteomes" id="UP000177269"/>
    </source>
</evidence>
<organism evidence="2 3">
    <name type="scientific">Candidatus Taylorbacteria bacterium RIFCSPLOWO2_12_FULL_43_20</name>
    <dbReference type="NCBI Taxonomy" id="1802332"/>
    <lineage>
        <taxon>Bacteria</taxon>
        <taxon>Candidatus Tayloriibacteriota</taxon>
    </lineage>
</organism>
<evidence type="ECO:0000256" key="1">
    <source>
        <dbReference type="SAM" id="Phobius"/>
    </source>
</evidence>
<sequence length="290" mass="33659">MQTRRGINLFFRFAIYFFALIGFILTAGYFAVKWELTNSNSRIDEQDSFFQDNAVVKSDQSYAVVNSAKNESPEWSRGDEWLVFKTAVIKDRETLKKVESATGIESRLVVSLLAVEQLRLYHTNRELFKKVFYPLKLLGNQSQFSWGVMGLKQDTTVQIENHLKDSESPFYIGEGYENLLDFKSDNSGKERFERIIDEHDRYYSYLYAAVHLKQIITQWKNAGYDISDRPEIISTLFNIGFQNSKPNTNPKVGGAEIKIKNKVYSFGSLAGEFYYSNELLEEFPRDRLEI</sequence>
<gene>
    <name evidence="2" type="ORF">A3G52_04075</name>
</gene>
<protein>
    <submittedName>
        <fullName evidence="2">Uncharacterized protein</fullName>
    </submittedName>
</protein>
<proteinExistence type="predicted"/>
<name>A0A1G2P0N1_9BACT</name>
<evidence type="ECO:0000313" key="2">
    <source>
        <dbReference type="EMBL" id="OHA41906.1"/>
    </source>
</evidence>
<dbReference type="Proteomes" id="UP000177269">
    <property type="component" value="Unassembled WGS sequence"/>
</dbReference>
<keyword evidence="1" id="KW-0812">Transmembrane</keyword>